<evidence type="ECO:0000313" key="2">
    <source>
        <dbReference type="EMBL" id="CRK32746.1"/>
    </source>
</evidence>
<protein>
    <submittedName>
        <fullName evidence="2">Uncharacterized protein</fullName>
    </submittedName>
</protein>
<sequence length="20" mass="2185">FCKQQPQPSDIVPPSEAARS</sequence>
<dbReference type="EMBL" id="CVQI01025003">
    <property type="protein sequence ID" value="CRK32746.1"/>
    <property type="molecule type" value="Genomic_DNA"/>
</dbReference>
<feature type="non-terminal residue" evidence="2">
    <location>
        <position position="20"/>
    </location>
</feature>
<dbReference type="AlphaFoldDB" id="A0A0G4MEV2"/>
<evidence type="ECO:0000256" key="1">
    <source>
        <dbReference type="SAM" id="MobiDB-lite"/>
    </source>
</evidence>
<accession>A0A0G4MEV2</accession>
<reference evidence="3" key="1">
    <citation type="submission" date="2015-05" db="EMBL/GenBank/DDBJ databases">
        <authorList>
            <person name="Fogelqvist Johan"/>
        </authorList>
    </citation>
    <scope>NUCLEOTIDE SEQUENCE [LARGE SCALE GENOMIC DNA]</scope>
</reference>
<evidence type="ECO:0000313" key="3">
    <source>
        <dbReference type="Proteomes" id="UP000045706"/>
    </source>
</evidence>
<gene>
    <name evidence="2" type="ORF">BN1723_018493</name>
</gene>
<proteinExistence type="predicted"/>
<feature type="region of interest" description="Disordered" evidence="1">
    <location>
        <begin position="1"/>
        <end position="20"/>
    </location>
</feature>
<feature type="non-terminal residue" evidence="2">
    <location>
        <position position="1"/>
    </location>
</feature>
<dbReference type="Proteomes" id="UP000045706">
    <property type="component" value="Unassembled WGS sequence"/>
</dbReference>
<organism evidence="2 3">
    <name type="scientific">Verticillium longisporum</name>
    <name type="common">Verticillium dahliae var. longisporum</name>
    <dbReference type="NCBI Taxonomy" id="100787"/>
    <lineage>
        <taxon>Eukaryota</taxon>
        <taxon>Fungi</taxon>
        <taxon>Dikarya</taxon>
        <taxon>Ascomycota</taxon>
        <taxon>Pezizomycotina</taxon>
        <taxon>Sordariomycetes</taxon>
        <taxon>Hypocreomycetidae</taxon>
        <taxon>Glomerellales</taxon>
        <taxon>Plectosphaerellaceae</taxon>
        <taxon>Verticillium</taxon>
    </lineage>
</organism>
<name>A0A0G4MEV2_VERLO</name>